<feature type="transmembrane region" description="Helical" evidence="1">
    <location>
        <begin position="50"/>
        <end position="73"/>
    </location>
</feature>
<dbReference type="EMBL" id="MU150315">
    <property type="protein sequence ID" value="KAF9459509.1"/>
    <property type="molecule type" value="Genomic_DNA"/>
</dbReference>
<comment type="caution">
    <text evidence="2">The sequence shown here is derived from an EMBL/GenBank/DDBJ whole genome shotgun (WGS) entry which is preliminary data.</text>
</comment>
<reference evidence="2" key="1">
    <citation type="submission" date="2020-11" db="EMBL/GenBank/DDBJ databases">
        <authorList>
            <consortium name="DOE Joint Genome Institute"/>
            <person name="Ahrendt S."/>
            <person name="Riley R."/>
            <person name="Andreopoulos W."/>
            <person name="Labutti K."/>
            <person name="Pangilinan J."/>
            <person name="Ruiz-Duenas F.J."/>
            <person name="Barrasa J.M."/>
            <person name="Sanchez-Garcia M."/>
            <person name="Camarero S."/>
            <person name="Miyauchi S."/>
            <person name="Serrano A."/>
            <person name="Linde D."/>
            <person name="Babiker R."/>
            <person name="Drula E."/>
            <person name="Ayuso-Fernandez I."/>
            <person name="Pacheco R."/>
            <person name="Padilla G."/>
            <person name="Ferreira P."/>
            <person name="Barriuso J."/>
            <person name="Kellner H."/>
            <person name="Castanera R."/>
            <person name="Alfaro M."/>
            <person name="Ramirez L."/>
            <person name="Pisabarro A.G."/>
            <person name="Kuo A."/>
            <person name="Tritt A."/>
            <person name="Lipzen A."/>
            <person name="He G."/>
            <person name="Yan M."/>
            <person name="Ng V."/>
            <person name="Cullen D."/>
            <person name="Martin F."/>
            <person name="Rosso M.-N."/>
            <person name="Henrissat B."/>
            <person name="Hibbett D."/>
            <person name="Martinez A.T."/>
            <person name="Grigoriev I.V."/>
        </authorList>
    </citation>
    <scope>NUCLEOTIDE SEQUENCE</scope>
    <source>
        <strain evidence="2">CBS 247.69</strain>
    </source>
</reference>
<evidence type="ECO:0000256" key="1">
    <source>
        <dbReference type="SAM" id="Phobius"/>
    </source>
</evidence>
<organism evidence="2 4">
    <name type="scientific">Collybia nuda</name>
    <dbReference type="NCBI Taxonomy" id="64659"/>
    <lineage>
        <taxon>Eukaryota</taxon>
        <taxon>Fungi</taxon>
        <taxon>Dikarya</taxon>
        <taxon>Basidiomycota</taxon>
        <taxon>Agaricomycotina</taxon>
        <taxon>Agaricomycetes</taxon>
        <taxon>Agaricomycetidae</taxon>
        <taxon>Agaricales</taxon>
        <taxon>Tricholomatineae</taxon>
        <taxon>Clitocybaceae</taxon>
        <taxon>Collybia</taxon>
    </lineage>
</organism>
<evidence type="ECO:0000313" key="3">
    <source>
        <dbReference type="EMBL" id="KAF9460624.1"/>
    </source>
</evidence>
<keyword evidence="1" id="KW-0812">Transmembrane</keyword>
<gene>
    <name evidence="2" type="ORF">BDZ94DRAFT_1008529</name>
    <name evidence="3" type="ORF">BDZ94DRAFT_892841</name>
</gene>
<dbReference type="OrthoDB" id="3366475at2759"/>
<sequence length="156" mass="17249">MASTETINTPPPGLQQAIPYLLSAGSAILSGISVVSRFFVALLSTTTRSILFFSPLPILLYVLAPVIVFFELVVDTFIRLPLGVTMYLLDAFYPVYVFCGVACIVGGLMGLFGRLLSKFVVDLVMNGYPPVEEVKPEVEDARPPRRHKRRKIKVEE</sequence>
<accession>A0A9P5XZF5</accession>
<evidence type="ECO:0000313" key="2">
    <source>
        <dbReference type="EMBL" id="KAF9459509.1"/>
    </source>
</evidence>
<keyword evidence="1" id="KW-0472">Membrane</keyword>
<dbReference type="AlphaFoldDB" id="A0A9P5XZF5"/>
<evidence type="ECO:0000313" key="4">
    <source>
        <dbReference type="Proteomes" id="UP000807353"/>
    </source>
</evidence>
<dbReference type="EMBL" id="MU150296">
    <property type="protein sequence ID" value="KAF9460624.1"/>
    <property type="molecule type" value="Genomic_DNA"/>
</dbReference>
<keyword evidence="4" id="KW-1185">Reference proteome</keyword>
<protein>
    <submittedName>
        <fullName evidence="2">Uncharacterized protein</fullName>
    </submittedName>
</protein>
<feature type="transmembrane region" description="Helical" evidence="1">
    <location>
        <begin position="93"/>
        <end position="116"/>
    </location>
</feature>
<name>A0A9P5XZF5_9AGAR</name>
<dbReference type="Proteomes" id="UP000807353">
    <property type="component" value="Unassembled WGS sequence"/>
</dbReference>
<keyword evidence="1" id="KW-1133">Transmembrane helix</keyword>
<proteinExistence type="predicted"/>
<feature type="transmembrane region" description="Helical" evidence="1">
    <location>
        <begin position="20"/>
        <end position="43"/>
    </location>
</feature>